<feature type="transmembrane region" description="Helical" evidence="8">
    <location>
        <begin position="368"/>
        <end position="388"/>
    </location>
</feature>
<dbReference type="NCBIfam" id="TIGR00795">
    <property type="entry name" value="lctP"/>
    <property type="match status" value="1"/>
</dbReference>
<feature type="transmembrane region" description="Helical" evidence="8">
    <location>
        <begin position="31"/>
        <end position="49"/>
    </location>
</feature>
<feature type="transmembrane region" description="Helical" evidence="8">
    <location>
        <begin position="560"/>
        <end position="581"/>
    </location>
</feature>
<accession>A0A7C7D9E9</accession>
<evidence type="ECO:0000256" key="7">
    <source>
        <dbReference type="ARBA" id="ARBA00023136"/>
    </source>
</evidence>
<comment type="subcellular location">
    <subcellularLocation>
        <location evidence="1 8">Cell membrane</location>
        <topology evidence="1 8">Multi-pass membrane protein</topology>
    </subcellularLocation>
</comment>
<comment type="function">
    <text evidence="8">Uptake of L-lactate across the membrane. Can also transport D-lactate and glycolate.</text>
</comment>
<dbReference type="Pfam" id="PF02652">
    <property type="entry name" value="Lactate_perm"/>
    <property type="match status" value="1"/>
</dbReference>
<dbReference type="GO" id="GO:0015129">
    <property type="term" value="F:lactate transmembrane transporter activity"/>
    <property type="evidence" value="ECO:0007669"/>
    <property type="project" value="UniProtKB-UniRule"/>
</dbReference>
<keyword evidence="4 8" id="KW-1003">Cell membrane</keyword>
<evidence type="ECO:0000256" key="8">
    <source>
        <dbReference type="RuleBase" id="RU365092"/>
    </source>
</evidence>
<feature type="transmembrane region" description="Helical" evidence="8">
    <location>
        <begin position="103"/>
        <end position="123"/>
    </location>
</feature>
<feature type="transmembrane region" description="Helical" evidence="8">
    <location>
        <begin position="6"/>
        <end position="24"/>
    </location>
</feature>
<feature type="transmembrane region" description="Helical" evidence="8">
    <location>
        <begin position="495"/>
        <end position="524"/>
    </location>
</feature>
<evidence type="ECO:0000256" key="5">
    <source>
        <dbReference type="ARBA" id="ARBA00022692"/>
    </source>
</evidence>
<keyword evidence="5 8" id="KW-0812">Transmembrane</keyword>
<reference evidence="9 10" key="1">
    <citation type="journal article" date="2020" name="Biotechnol. Biofuels">
        <title>New insights from the biogas microbiome by comprehensive genome-resolved metagenomics of nearly 1600 species originating from multiple anaerobic digesters.</title>
        <authorList>
            <person name="Campanaro S."/>
            <person name="Treu L."/>
            <person name="Rodriguez-R L.M."/>
            <person name="Kovalovszki A."/>
            <person name="Ziels R.M."/>
            <person name="Maus I."/>
            <person name="Zhu X."/>
            <person name="Kougias P.G."/>
            <person name="Basile A."/>
            <person name="Luo G."/>
            <person name="Schluter A."/>
            <person name="Konstantinidis K.T."/>
            <person name="Angelidaki I."/>
        </authorList>
    </citation>
    <scope>NUCLEOTIDE SEQUENCE [LARGE SCALE GENOMIC DNA]</scope>
    <source>
        <strain evidence="9">AS05jafATM_4</strain>
    </source>
</reference>
<comment type="similarity">
    <text evidence="2 8">Belongs to the lactate permease family.</text>
</comment>
<dbReference type="AlphaFoldDB" id="A0A7C7D9E9"/>
<comment type="caution">
    <text evidence="9">The sequence shown here is derived from an EMBL/GenBank/DDBJ whole genome shotgun (WGS) entry which is preliminary data.</text>
</comment>
<keyword evidence="3 8" id="KW-0813">Transport</keyword>
<feature type="transmembrane region" description="Helical" evidence="8">
    <location>
        <begin position="325"/>
        <end position="348"/>
    </location>
</feature>
<feature type="transmembrane region" description="Helical" evidence="8">
    <location>
        <begin position="193"/>
        <end position="222"/>
    </location>
</feature>
<dbReference type="GO" id="GO:0005886">
    <property type="term" value="C:plasma membrane"/>
    <property type="evidence" value="ECO:0007669"/>
    <property type="project" value="UniProtKB-SubCell"/>
</dbReference>
<dbReference type="GO" id="GO:0015295">
    <property type="term" value="F:solute:proton symporter activity"/>
    <property type="evidence" value="ECO:0007669"/>
    <property type="project" value="TreeGrafter"/>
</dbReference>
<feature type="transmembrane region" description="Helical" evidence="8">
    <location>
        <begin position="234"/>
        <end position="254"/>
    </location>
</feature>
<dbReference type="EMBL" id="DUTF01000201">
    <property type="protein sequence ID" value="HHY26817.1"/>
    <property type="molecule type" value="Genomic_DNA"/>
</dbReference>
<dbReference type="Proteomes" id="UP000553059">
    <property type="component" value="Unassembled WGS sequence"/>
</dbReference>
<sequence>MSTGLLALLSLLPIAVVGIFLVGLKWPASKAMPISYAVAVILALFVWRVPGAQVGAATVNGIITAITLLYIIFGSILLLNTLQESGGLQAIRRGLTGVTPDRRIQVIIIAWLFGSFIEGSSGFGTPAAVAVPLMVGLGFPAMAAVVAGMMIQSTPVSFGAVGTPMLVGVGTGLKTAEVEAYAQSLGFADWHNFIAFGIANKVALLHFTAGILMPLFVVAFMTRFFGKNKSFSEGIAVWPFAIFAALAMTVPYVIVANLLGPEFPSMLGGLIGLAIVVTAAKNGFLMPKGEPWNFDDKKNWDPEWTGTIEVKDISAKTHMSGLMAWMPYVLIGLTLVATRISVLPLGALLKKAKIVVPNIFGTSITASWEILFSPGTAFIFVTIITFFIHKMDGAAYGRAWKGSFKTMLGAGSALIFTVPMVQVFMNSGGGLAGYAQMPIVLAEAVAGLAGSAWPLFAPTIGGLGAFVAGSNTVSNMMFSLFQFGVGERIAVDPTWIVALQAVGGAAGNIICVHNVVAASAVVGLLGKEGYVIRKTFFPFLYYAFLPAAIGYSIIYTPATGIFNIGTIIAAAIYTAAIVIIATNKGRLAKLSTVAPNNKINA</sequence>
<feature type="transmembrane region" description="Helical" evidence="8">
    <location>
        <begin position="408"/>
        <end position="425"/>
    </location>
</feature>
<feature type="transmembrane region" description="Helical" evidence="8">
    <location>
        <begin position="463"/>
        <end position="483"/>
    </location>
</feature>
<evidence type="ECO:0000313" key="10">
    <source>
        <dbReference type="Proteomes" id="UP000553059"/>
    </source>
</evidence>
<feature type="transmembrane region" description="Helical" evidence="8">
    <location>
        <begin position="61"/>
        <end position="82"/>
    </location>
</feature>
<evidence type="ECO:0000256" key="6">
    <source>
        <dbReference type="ARBA" id="ARBA00022989"/>
    </source>
</evidence>
<dbReference type="PANTHER" id="PTHR30003">
    <property type="entry name" value="L-LACTATE PERMEASE"/>
    <property type="match status" value="1"/>
</dbReference>
<organism evidence="9 10">
    <name type="scientific">Desulfitobacterium dehalogenans</name>
    <dbReference type="NCBI Taxonomy" id="36854"/>
    <lineage>
        <taxon>Bacteria</taxon>
        <taxon>Bacillati</taxon>
        <taxon>Bacillota</taxon>
        <taxon>Clostridia</taxon>
        <taxon>Eubacteriales</taxon>
        <taxon>Desulfitobacteriaceae</taxon>
        <taxon>Desulfitobacterium</taxon>
    </lineage>
</organism>
<comment type="caution">
    <text evidence="8">Lacks conserved residue(s) required for the propagation of feature annotation.</text>
</comment>
<feature type="transmembrane region" description="Helical" evidence="8">
    <location>
        <begin position="437"/>
        <end position="456"/>
    </location>
</feature>
<evidence type="ECO:0000256" key="4">
    <source>
        <dbReference type="ARBA" id="ARBA00022475"/>
    </source>
</evidence>
<evidence type="ECO:0000256" key="2">
    <source>
        <dbReference type="ARBA" id="ARBA00010100"/>
    </source>
</evidence>
<protein>
    <recommendedName>
        <fullName evidence="8">L-lactate permease</fullName>
    </recommendedName>
</protein>
<keyword evidence="7 8" id="KW-0472">Membrane</keyword>
<evidence type="ECO:0000256" key="3">
    <source>
        <dbReference type="ARBA" id="ARBA00022448"/>
    </source>
</evidence>
<feature type="transmembrane region" description="Helical" evidence="8">
    <location>
        <begin position="266"/>
        <end position="284"/>
    </location>
</feature>
<feature type="transmembrane region" description="Helical" evidence="8">
    <location>
        <begin position="129"/>
        <end position="149"/>
    </location>
</feature>
<keyword evidence="6 8" id="KW-1133">Transmembrane helix</keyword>
<dbReference type="InterPro" id="IPR003804">
    <property type="entry name" value="Lactate_perm"/>
</dbReference>
<proteinExistence type="inferred from homology"/>
<dbReference type="PANTHER" id="PTHR30003:SF0">
    <property type="entry name" value="GLYCOLATE PERMEASE GLCA-RELATED"/>
    <property type="match status" value="1"/>
</dbReference>
<gene>
    <name evidence="9" type="ORF">GX523_08750</name>
</gene>
<feature type="transmembrane region" description="Helical" evidence="8">
    <location>
        <begin position="536"/>
        <end position="554"/>
    </location>
</feature>
<evidence type="ECO:0000313" key="9">
    <source>
        <dbReference type="EMBL" id="HHY26817.1"/>
    </source>
</evidence>
<evidence type="ECO:0000256" key="1">
    <source>
        <dbReference type="ARBA" id="ARBA00004651"/>
    </source>
</evidence>
<name>A0A7C7D9E9_9FIRM</name>